<dbReference type="SUPFAM" id="SSF54631">
    <property type="entry name" value="CBS-domain pair"/>
    <property type="match status" value="1"/>
</dbReference>
<accession>A0A379WXE6</accession>
<gene>
    <name evidence="12" type="primary">corC</name>
    <name evidence="12" type="ORF">NCTC8261_05110</name>
</gene>
<evidence type="ECO:0000256" key="5">
    <source>
        <dbReference type="ARBA" id="ARBA00023122"/>
    </source>
</evidence>
<keyword evidence="10" id="KW-1133">Transmembrane helix</keyword>
<evidence type="ECO:0000256" key="9">
    <source>
        <dbReference type="PROSITE-ProRule" id="PRU00703"/>
    </source>
</evidence>
<dbReference type="Pfam" id="PF03471">
    <property type="entry name" value="CorC_HlyC"/>
    <property type="match status" value="1"/>
</dbReference>
<dbReference type="AlphaFoldDB" id="A0A379WXE6"/>
<evidence type="ECO:0000256" key="7">
    <source>
        <dbReference type="ARBA" id="ARBA00037273"/>
    </source>
</evidence>
<dbReference type="GO" id="GO:0005886">
    <property type="term" value="C:plasma membrane"/>
    <property type="evidence" value="ECO:0007669"/>
    <property type="project" value="TreeGrafter"/>
</dbReference>
<dbReference type="InterPro" id="IPR046342">
    <property type="entry name" value="CBS_dom_sf"/>
</dbReference>
<evidence type="ECO:0000256" key="10">
    <source>
        <dbReference type="SAM" id="Phobius"/>
    </source>
</evidence>
<dbReference type="Gene3D" id="3.10.580.10">
    <property type="entry name" value="CBS-domain"/>
    <property type="match status" value="1"/>
</dbReference>
<feature type="domain" description="CBS" evidence="11">
    <location>
        <begin position="73"/>
        <end position="133"/>
    </location>
</feature>
<proteinExistence type="inferred from homology"/>
<dbReference type="InterPro" id="IPR000644">
    <property type="entry name" value="CBS_dom"/>
</dbReference>
<organism evidence="12 13">
    <name type="scientific">Salmonella enterica I</name>
    <dbReference type="NCBI Taxonomy" id="59201"/>
    <lineage>
        <taxon>Bacteria</taxon>
        <taxon>Pseudomonadati</taxon>
        <taxon>Pseudomonadota</taxon>
        <taxon>Gammaproteobacteria</taxon>
        <taxon>Enterobacterales</taxon>
        <taxon>Enterobacteriaceae</taxon>
        <taxon>Salmonella</taxon>
    </lineage>
</organism>
<evidence type="ECO:0000256" key="3">
    <source>
        <dbReference type="ARBA" id="ARBA00022737"/>
    </source>
</evidence>
<keyword evidence="2" id="KW-0813">Transport</keyword>
<dbReference type="PROSITE" id="PS51371">
    <property type="entry name" value="CBS"/>
    <property type="match status" value="2"/>
</dbReference>
<dbReference type="Pfam" id="PF00571">
    <property type="entry name" value="CBS"/>
    <property type="match status" value="2"/>
</dbReference>
<dbReference type="SUPFAM" id="SSF56176">
    <property type="entry name" value="FAD-binding/transporter-associated domain-like"/>
    <property type="match status" value="1"/>
</dbReference>
<protein>
    <recommendedName>
        <fullName evidence="8">Magnesium and cobalt efflux protein CorC</fullName>
    </recommendedName>
</protein>
<dbReference type="PANTHER" id="PTHR22777:SF27">
    <property type="entry name" value="MAGNESIUM AND COBALT EFFLUX PROTEIN CORC"/>
    <property type="match status" value="1"/>
</dbReference>
<keyword evidence="4" id="KW-0460">Magnesium</keyword>
<dbReference type="InterPro" id="IPR045378">
    <property type="entry name" value="LNT_N"/>
</dbReference>
<feature type="domain" description="CBS" evidence="11">
    <location>
        <begin position="135"/>
        <end position="195"/>
    </location>
</feature>
<dbReference type="InterPro" id="IPR016169">
    <property type="entry name" value="FAD-bd_PCMH_sub2"/>
</dbReference>
<dbReference type="NCBIfam" id="NF011675">
    <property type="entry name" value="PRK15094.1"/>
    <property type="match status" value="1"/>
</dbReference>
<dbReference type="GO" id="GO:0050660">
    <property type="term" value="F:flavin adenine dinucleotide binding"/>
    <property type="evidence" value="ECO:0007669"/>
    <property type="project" value="InterPro"/>
</dbReference>
<dbReference type="EMBL" id="UGXT01000002">
    <property type="protein sequence ID" value="SUH38769.1"/>
    <property type="molecule type" value="Genomic_DNA"/>
</dbReference>
<keyword evidence="10" id="KW-0812">Transmembrane</keyword>
<comment type="similarity">
    <text evidence="1">Belongs to the UPF0053 family.</text>
</comment>
<dbReference type="Proteomes" id="UP000254712">
    <property type="component" value="Unassembled WGS sequence"/>
</dbReference>
<evidence type="ECO:0000313" key="12">
    <source>
        <dbReference type="EMBL" id="SUH38769.1"/>
    </source>
</evidence>
<dbReference type="SMART" id="SM00116">
    <property type="entry name" value="CBS"/>
    <property type="match status" value="2"/>
</dbReference>
<dbReference type="InterPro" id="IPR036318">
    <property type="entry name" value="FAD-bd_PCMH-like_sf"/>
</dbReference>
<dbReference type="Pfam" id="PF21917">
    <property type="entry name" value="NMB0537_N"/>
    <property type="match status" value="1"/>
</dbReference>
<evidence type="ECO:0000259" key="11">
    <source>
        <dbReference type="PROSITE" id="PS51371"/>
    </source>
</evidence>
<evidence type="ECO:0000256" key="6">
    <source>
        <dbReference type="ARBA" id="ARBA00023285"/>
    </source>
</evidence>
<keyword evidence="3" id="KW-0677">Repeat</keyword>
<keyword evidence="6" id="KW-0170">Cobalt</keyword>
<feature type="transmembrane region" description="Helical" evidence="10">
    <location>
        <begin position="313"/>
        <end position="333"/>
    </location>
</feature>
<keyword evidence="5 9" id="KW-0129">CBS domain</keyword>
<dbReference type="Pfam" id="PF20154">
    <property type="entry name" value="LNT_N"/>
    <property type="match status" value="1"/>
</dbReference>
<sequence length="441" mass="49413">MSDDNSHSSDTVNSKKGFFSLLLSQLFHGEPKNRDELLALIRDSGQNELIDEDTRDMLEGVMDIADQRVRDIMIPRSQMITLKRNQTLDECLDVIIESAHSRFPVISEDKDHIEGILMAKDLLPFMRSDAEAFSMDKVLRPAVVVPESKRVDRMLKEFRSQRYHMAIVIDEFGGVSGLVTIEDILELIVGEIEDEYDEEDDIDFRQLSRHTWTIRALASIEDFNDAFGTHFSDEEVDTIGGLVMQAFGHLPARGETIDIDGYQFKWRWPIVVVLFRCMSGSRMTRPSQNWTNNSNSGLKMAFASLIERQRIRLLLALLFGACGTLAFSPYDVWPAAIVSLIGLQALTFNRRPLQSAAIGYCWGLGLFGSGINWVYVSIAQFGGMPGPVNVFLVVCLQLISRCIPDCLPGFCRACGQKPTGCASLSPRLQYGKSPNFYAAGC</sequence>
<keyword evidence="10" id="KW-0472">Membrane</keyword>
<evidence type="ECO:0000256" key="4">
    <source>
        <dbReference type="ARBA" id="ARBA00022842"/>
    </source>
</evidence>
<dbReference type="SMART" id="SM01091">
    <property type="entry name" value="CorC_HlyC"/>
    <property type="match status" value="1"/>
</dbReference>
<evidence type="ECO:0000313" key="13">
    <source>
        <dbReference type="Proteomes" id="UP000254712"/>
    </source>
</evidence>
<dbReference type="FunFam" id="3.10.580.10:FF:000002">
    <property type="entry name" value="Magnesium/cobalt efflux protein CorC"/>
    <property type="match status" value="1"/>
</dbReference>
<dbReference type="InterPro" id="IPR005170">
    <property type="entry name" value="Transptr-assoc_dom"/>
</dbReference>
<dbReference type="InterPro" id="IPR044751">
    <property type="entry name" value="Ion_transp-like_CBS"/>
</dbReference>
<evidence type="ECO:0000256" key="1">
    <source>
        <dbReference type="ARBA" id="ARBA00006337"/>
    </source>
</evidence>
<reference evidence="12 13" key="1">
    <citation type="submission" date="2018-06" db="EMBL/GenBank/DDBJ databases">
        <authorList>
            <consortium name="Pathogen Informatics"/>
            <person name="Doyle S."/>
        </authorList>
    </citation>
    <scope>NUCLEOTIDE SEQUENCE [LARGE SCALE GENOMIC DNA]</scope>
    <source>
        <strain evidence="12 13">NCTC8261</strain>
    </source>
</reference>
<dbReference type="CDD" id="cd04590">
    <property type="entry name" value="CBS_pair_CorC_HlyC_assoc"/>
    <property type="match status" value="1"/>
</dbReference>
<feature type="transmembrane region" description="Helical" evidence="10">
    <location>
        <begin position="353"/>
        <end position="375"/>
    </location>
</feature>
<comment type="function">
    <text evidence="7">Plays a role in the transport of magnesium and cobalt ions.</text>
</comment>
<name>A0A379WXE6_SALET</name>
<dbReference type="Gene3D" id="3.30.465.10">
    <property type="match status" value="1"/>
</dbReference>
<evidence type="ECO:0000256" key="8">
    <source>
        <dbReference type="ARBA" id="ARBA00040729"/>
    </source>
</evidence>
<dbReference type="PANTHER" id="PTHR22777">
    <property type="entry name" value="HEMOLYSIN-RELATED"/>
    <property type="match status" value="1"/>
</dbReference>
<evidence type="ECO:0000256" key="2">
    <source>
        <dbReference type="ARBA" id="ARBA00022448"/>
    </source>
</evidence>
<dbReference type="InterPro" id="IPR054115">
    <property type="entry name" value="CorC_N"/>
</dbReference>